<feature type="transmembrane region" description="Helical" evidence="1">
    <location>
        <begin position="21"/>
        <end position="45"/>
    </location>
</feature>
<dbReference type="Proteomes" id="UP000321353">
    <property type="component" value="Chromosome"/>
</dbReference>
<evidence type="ECO:0008006" key="4">
    <source>
        <dbReference type="Google" id="ProtNLM"/>
    </source>
</evidence>
<name>A0A5B9MP94_9BACT</name>
<feature type="transmembrane region" description="Helical" evidence="1">
    <location>
        <begin position="80"/>
        <end position="97"/>
    </location>
</feature>
<evidence type="ECO:0000256" key="1">
    <source>
        <dbReference type="SAM" id="Phobius"/>
    </source>
</evidence>
<proteinExistence type="predicted"/>
<dbReference type="RefSeq" id="WP_147870926.1">
    <property type="nucleotide sequence ID" value="NZ_CP036264.1"/>
</dbReference>
<sequence length="198" mass="21266">MNDLSLDPLTSLNHLTSAEPAFAIATLLVCAVITVASFKVFIAWFGDASPGYVQCTAWLLAICVVNYVAAFVVEAIMRQPNAVVTLPLVGFFTLYLTSCAAKSELFTSFVIMSLHLIVSAVGTWAVLLAAIHVQAATGISKPFDDTAFVVATESEFRRPHSTDGSEQMATVSTDSARFKTGVSKTARGKTMLNPYFQN</sequence>
<evidence type="ECO:0000313" key="3">
    <source>
        <dbReference type="Proteomes" id="UP000321353"/>
    </source>
</evidence>
<organism evidence="2 3">
    <name type="scientific">Stieleria maiorica</name>
    <dbReference type="NCBI Taxonomy" id="2795974"/>
    <lineage>
        <taxon>Bacteria</taxon>
        <taxon>Pseudomonadati</taxon>
        <taxon>Planctomycetota</taxon>
        <taxon>Planctomycetia</taxon>
        <taxon>Pirellulales</taxon>
        <taxon>Pirellulaceae</taxon>
        <taxon>Stieleria</taxon>
    </lineage>
</organism>
<evidence type="ECO:0000313" key="2">
    <source>
        <dbReference type="EMBL" id="QEG01911.1"/>
    </source>
</evidence>
<feature type="transmembrane region" description="Helical" evidence="1">
    <location>
        <begin position="51"/>
        <end position="73"/>
    </location>
</feature>
<reference evidence="2 3" key="1">
    <citation type="submission" date="2019-02" db="EMBL/GenBank/DDBJ databases">
        <title>Planctomycetal bacteria perform biofilm scaping via a novel small molecule.</title>
        <authorList>
            <person name="Jeske O."/>
            <person name="Boedeker C."/>
            <person name="Wiegand S."/>
            <person name="Breitling P."/>
            <person name="Kallscheuer N."/>
            <person name="Jogler M."/>
            <person name="Rohde M."/>
            <person name="Petersen J."/>
            <person name="Medema M.H."/>
            <person name="Surup F."/>
            <person name="Jogler C."/>
        </authorList>
    </citation>
    <scope>NUCLEOTIDE SEQUENCE [LARGE SCALE GENOMIC DNA]</scope>
    <source>
        <strain evidence="2 3">Mal15</strain>
    </source>
</reference>
<dbReference type="KEGG" id="smam:Mal15_59920"/>
<accession>A0A5B9MP94</accession>
<gene>
    <name evidence="2" type="ORF">Mal15_59920</name>
</gene>
<feature type="transmembrane region" description="Helical" evidence="1">
    <location>
        <begin position="109"/>
        <end position="131"/>
    </location>
</feature>
<keyword evidence="1" id="KW-1133">Transmembrane helix</keyword>
<keyword evidence="3" id="KW-1185">Reference proteome</keyword>
<protein>
    <recommendedName>
        <fullName evidence="4">Transmembrane protein</fullName>
    </recommendedName>
</protein>
<keyword evidence="1" id="KW-0472">Membrane</keyword>
<keyword evidence="1" id="KW-0812">Transmembrane</keyword>
<dbReference type="AlphaFoldDB" id="A0A5B9MP94"/>
<dbReference type="EMBL" id="CP036264">
    <property type="protein sequence ID" value="QEG01911.1"/>
    <property type="molecule type" value="Genomic_DNA"/>
</dbReference>